<dbReference type="InterPro" id="IPR036097">
    <property type="entry name" value="HisK_dim/P_sf"/>
</dbReference>
<keyword evidence="5" id="KW-0597">Phosphoprotein</keyword>
<evidence type="ECO:0000256" key="3">
    <source>
        <dbReference type="ARBA" id="ARBA00012438"/>
    </source>
</evidence>
<name>A0A2T2YDM6_9BACT</name>
<dbReference type="InterPro" id="IPR003594">
    <property type="entry name" value="HATPase_dom"/>
</dbReference>
<keyword evidence="7 15" id="KW-0812">Transmembrane</keyword>
<dbReference type="AlphaFoldDB" id="A0A2T2YDM6"/>
<evidence type="ECO:0000256" key="10">
    <source>
        <dbReference type="ARBA" id="ARBA00022840"/>
    </source>
</evidence>
<dbReference type="Pfam" id="PF02518">
    <property type="entry name" value="HATPase_c"/>
    <property type="match status" value="1"/>
</dbReference>
<dbReference type="GO" id="GO:0000155">
    <property type="term" value="F:phosphorelay sensor kinase activity"/>
    <property type="evidence" value="ECO:0007669"/>
    <property type="project" value="InterPro"/>
</dbReference>
<dbReference type="InterPro" id="IPR005467">
    <property type="entry name" value="His_kinase_dom"/>
</dbReference>
<feature type="transmembrane region" description="Helical" evidence="15">
    <location>
        <begin position="6"/>
        <end position="28"/>
    </location>
</feature>
<dbReference type="PANTHER" id="PTHR45528:SF1">
    <property type="entry name" value="SENSOR HISTIDINE KINASE CPXA"/>
    <property type="match status" value="1"/>
</dbReference>
<dbReference type="SUPFAM" id="SSF47384">
    <property type="entry name" value="Homodimeric domain of signal transducing histidine kinase"/>
    <property type="match status" value="1"/>
</dbReference>
<keyword evidence="6" id="KW-0808">Transferase</keyword>
<dbReference type="SMART" id="SM00304">
    <property type="entry name" value="HAMP"/>
    <property type="match status" value="1"/>
</dbReference>
<evidence type="ECO:0000256" key="14">
    <source>
        <dbReference type="SAM" id="Coils"/>
    </source>
</evidence>
<organism evidence="18 19">
    <name type="scientific">Adhaeribacter arboris</name>
    <dbReference type="NCBI Taxonomy" id="2072846"/>
    <lineage>
        <taxon>Bacteria</taxon>
        <taxon>Pseudomonadati</taxon>
        <taxon>Bacteroidota</taxon>
        <taxon>Cytophagia</taxon>
        <taxon>Cytophagales</taxon>
        <taxon>Hymenobacteraceae</taxon>
        <taxon>Adhaeribacter</taxon>
    </lineage>
</organism>
<dbReference type="EC" id="2.7.13.3" evidence="3"/>
<reference evidence="18 19" key="1">
    <citation type="submission" date="2018-03" db="EMBL/GenBank/DDBJ databases">
        <title>Adhaeribacter sp. HMF7605 Genome sequencing and assembly.</title>
        <authorList>
            <person name="Kang H."/>
            <person name="Kang J."/>
            <person name="Cha I."/>
            <person name="Kim H."/>
            <person name="Joh K."/>
        </authorList>
    </citation>
    <scope>NUCLEOTIDE SEQUENCE [LARGE SCALE GENOMIC DNA]</scope>
    <source>
        <strain evidence="18 19">HMF7605</strain>
    </source>
</reference>
<dbReference type="SUPFAM" id="SSF158472">
    <property type="entry name" value="HAMP domain-like"/>
    <property type="match status" value="1"/>
</dbReference>
<feature type="transmembrane region" description="Helical" evidence="15">
    <location>
        <begin position="156"/>
        <end position="175"/>
    </location>
</feature>
<evidence type="ECO:0000313" key="18">
    <source>
        <dbReference type="EMBL" id="PSR53619.1"/>
    </source>
</evidence>
<comment type="catalytic activity">
    <reaction evidence="1">
        <text>ATP + protein L-histidine = ADP + protein N-phospho-L-histidine.</text>
        <dbReference type="EC" id="2.7.13.3"/>
    </reaction>
</comment>
<dbReference type="PROSITE" id="PS50885">
    <property type="entry name" value="HAMP"/>
    <property type="match status" value="1"/>
</dbReference>
<keyword evidence="8" id="KW-0547">Nucleotide-binding</keyword>
<dbReference type="InterPro" id="IPR003661">
    <property type="entry name" value="HisK_dim/P_dom"/>
</dbReference>
<keyword evidence="14" id="KW-0175">Coiled coil</keyword>
<sequence>MSIRTRLTLTFTLLIAGILMISFLIIYYSSEQYRRVEFFDRLHERGYIIAQLYLEQDEISFQTFEKVRRKFFQNLHQESIDIFDQNKKPRFIRNQYPFIAPSRAFDQIAKKKYIQFARGSRQGIGFLYQDNQGQFYIFVSAVDITGHRKMDNLRRVLIISFLAGSLVVFLIGRFFTSLVLNPVSEMVAEVNEIRVTNLHRRLKEGNGQDEFGLLAKTFNQMLDRLETAFDMQKNFISNASHELRNPLTAISGEIEVTLSRDREPPEYKVSLVTLQNEAERLERLIKDLLNLAQTDSENSSQKTEKFPLDDLLLELKAEMDRLYPDNNLAVSFKNMPEEAIILEVTGIRDLLKAALLNVLENAHKFSNGKAVQLQLIYQNNQLHVHVLDQGMGIPPADLNNIFEPFYRAANARGIKGTGVGLALTQKIIHLHHGQIQIASEVNHGTQVHIILPAGRV</sequence>
<dbReference type="InterPro" id="IPR004358">
    <property type="entry name" value="Sig_transdc_His_kin-like_C"/>
</dbReference>
<dbReference type="PROSITE" id="PS50109">
    <property type="entry name" value="HIS_KIN"/>
    <property type="match status" value="1"/>
</dbReference>
<dbReference type="OrthoDB" id="594725at2"/>
<evidence type="ECO:0000256" key="7">
    <source>
        <dbReference type="ARBA" id="ARBA00022692"/>
    </source>
</evidence>
<dbReference type="InterPro" id="IPR036890">
    <property type="entry name" value="HATPase_C_sf"/>
</dbReference>
<dbReference type="Pfam" id="PF00512">
    <property type="entry name" value="HisKA"/>
    <property type="match status" value="1"/>
</dbReference>
<keyword evidence="12" id="KW-0902">Two-component regulatory system</keyword>
<evidence type="ECO:0000313" key="19">
    <source>
        <dbReference type="Proteomes" id="UP000240357"/>
    </source>
</evidence>
<evidence type="ECO:0000259" key="17">
    <source>
        <dbReference type="PROSITE" id="PS50885"/>
    </source>
</evidence>
<dbReference type="Gene3D" id="3.30.565.10">
    <property type="entry name" value="Histidine kinase-like ATPase, C-terminal domain"/>
    <property type="match status" value="1"/>
</dbReference>
<keyword evidence="13 15" id="KW-0472">Membrane</keyword>
<dbReference type="SUPFAM" id="SSF55874">
    <property type="entry name" value="ATPase domain of HSP90 chaperone/DNA topoisomerase II/histidine kinase"/>
    <property type="match status" value="1"/>
</dbReference>
<evidence type="ECO:0000256" key="12">
    <source>
        <dbReference type="ARBA" id="ARBA00023012"/>
    </source>
</evidence>
<dbReference type="GO" id="GO:0005524">
    <property type="term" value="F:ATP binding"/>
    <property type="evidence" value="ECO:0007669"/>
    <property type="project" value="UniProtKB-KW"/>
</dbReference>
<evidence type="ECO:0000256" key="5">
    <source>
        <dbReference type="ARBA" id="ARBA00022553"/>
    </source>
</evidence>
<dbReference type="Gene3D" id="1.10.287.130">
    <property type="match status" value="1"/>
</dbReference>
<gene>
    <name evidence="18" type="ORF">AHMF7605_08810</name>
</gene>
<evidence type="ECO:0000256" key="9">
    <source>
        <dbReference type="ARBA" id="ARBA00022777"/>
    </source>
</evidence>
<accession>A0A2T2YDM6</accession>
<evidence type="ECO:0000256" key="2">
    <source>
        <dbReference type="ARBA" id="ARBA00004651"/>
    </source>
</evidence>
<dbReference type="SMART" id="SM00387">
    <property type="entry name" value="HATPase_c"/>
    <property type="match status" value="1"/>
</dbReference>
<keyword evidence="10" id="KW-0067">ATP-binding</keyword>
<proteinExistence type="predicted"/>
<dbReference type="CDD" id="cd00075">
    <property type="entry name" value="HATPase"/>
    <property type="match status" value="1"/>
</dbReference>
<evidence type="ECO:0000259" key="16">
    <source>
        <dbReference type="PROSITE" id="PS50109"/>
    </source>
</evidence>
<evidence type="ECO:0000256" key="4">
    <source>
        <dbReference type="ARBA" id="ARBA00022475"/>
    </source>
</evidence>
<keyword evidence="9" id="KW-0418">Kinase</keyword>
<dbReference type="GO" id="GO:0005886">
    <property type="term" value="C:plasma membrane"/>
    <property type="evidence" value="ECO:0007669"/>
    <property type="project" value="UniProtKB-SubCell"/>
</dbReference>
<feature type="domain" description="HAMP" evidence="17">
    <location>
        <begin position="177"/>
        <end position="230"/>
    </location>
</feature>
<keyword evidence="19" id="KW-1185">Reference proteome</keyword>
<dbReference type="Gene3D" id="6.10.340.10">
    <property type="match status" value="1"/>
</dbReference>
<dbReference type="InterPro" id="IPR050398">
    <property type="entry name" value="HssS/ArlS-like"/>
</dbReference>
<dbReference type="FunFam" id="1.10.287.130:FF:000001">
    <property type="entry name" value="Two-component sensor histidine kinase"/>
    <property type="match status" value="1"/>
</dbReference>
<comment type="subcellular location">
    <subcellularLocation>
        <location evidence="2">Cell membrane</location>
        <topology evidence="2">Multi-pass membrane protein</topology>
    </subcellularLocation>
</comment>
<evidence type="ECO:0000256" key="1">
    <source>
        <dbReference type="ARBA" id="ARBA00000085"/>
    </source>
</evidence>
<dbReference type="EMBL" id="PYFT01000001">
    <property type="protein sequence ID" value="PSR53619.1"/>
    <property type="molecule type" value="Genomic_DNA"/>
</dbReference>
<keyword evidence="11 15" id="KW-1133">Transmembrane helix</keyword>
<dbReference type="InterPro" id="IPR003660">
    <property type="entry name" value="HAMP_dom"/>
</dbReference>
<protein>
    <recommendedName>
        <fullName evidence="3">histidine kinase</fullName>
        <ecNumber evidence="3">2.7.13.3</ecNumber>
    </recommendedName>
</protein>
<evidence type="ECO:0000256" key="11">
    <source>
        <dbReference type="ARBA" id="ARBA00022989"/>
    </source>
</evidence>
<evidence type="ECO:0000256" key="13">
    <source>
        <dbReference type="ARBA" id="ARBA00023136"/>
    </source>
</evidence>
<dbReference type="PRINTS" id="PR00344">
    <property type="entry name" value="BCTRLSENSOR"/>
</dbReference>
<dbReference type="CDD" id="cd00082">
    <property type="entry name" value="HisKA"/>
    <property type="match status" value="1"/>
</dbReference>
<dbReference type="SMART" id="SM00388">
    <property type="entry name" value="HisKA"/>
    <property type="match status" value="1"/>
</dbReference>
<dbReference type="Pfam" id="PF00672">
    <property type="entry name" value="HAMP"/>
    <property type="match status" value="1"/>
</dbReference>
<evidence type="ECO:0000256" key="15">
    <source>
        <dbReference type="SAM" id="Phobius"/>
    </source>
</evidence>
<keyword evidence="4" id="KW-1003">Cell membrane</keyword>
<feature type="coiled-coil region" evidence="14">
    <location>
        <begin position="271"/>
        <end position="298"/>
    </location>
</feature>
<dbReference type="CDD" id="cd06225">
    <property type="entry name" value="HAMP"/>
    <property type="match status" value="1"/>
</dbReference>
<evidence type="ECO:0000256" key="8">
    <source>
        <dbReference type="ARBA" id="ARBA00022741"/>
    </source>
</evidence>
<comment type="caution">
    <text evidence="18">The sequence shown here is derived from an EMBL/GenBank/DDBJ whole genome shotgun (WGS) entry which is preliminary data.</text>
</comment>
<dbReference type="RefSeq" id="WP_106928427.1">
    <property type="nucleotide sequence ID" value="NZ_PYFT01000001.1"/>
</dbReference>
<evidence type="ECO:0000256" key="6">
    <source>
        <dbReference type="ARBA" id="ARBA00022679"/>
    </source>
</evidence>
<dbReference type="PANTHER" id="PTHR45528">
    <property type="entry name" value="SENSOR HISTIDINE KINASE CPXA"/>
    <property type="match status" value="1"/>
</dbReference>
<dbReference type="Proteomes" id="UP000240357">
    <property type="component" value="Unassembled WGS sequence"/>
</dbReference>
<feature type="domain" description="Histidine kinase" evidence="16">
    <location>
        <begin position="238"/>
        <end position="455"/>
    </location>
</feature>